<evidence type="ECO:0000256" key="1">
    <source>
        <dbReference type="ARBA" id="ARBA00023125"/>
    </source>
</evidence>
<keyword evidence="1 2" id="KW-0238">DNA-binding</keyword>
<dbReference type="InterPro" id="IPR050109">
    <property type="entry name" value="HTH-type_TetR-like_transc_reg"/>
</dbReference>
<dbReference type="PRINTS" id="PR00455">
    <property type="entry name" value="HTHTETR"/>
</dbReference>
<dbReference type="Proteomes" id="UP000193484">
    <property type="component" value="Unassembled WGS sequence"/>
</dbReference>
<sequence>MTATRSRAAYLGPERRRPQVLDAALEIAAESGLAGVTMGAIADRMAVSRPVVYACFADRAEVLTGLLERETQLGLQGLFAMLPPERTGSIQQLFVDGFRALFEAVAQRPMFWRIIYAEQPDAALAPAIGHGRAEVRGRIAVVLRPLLERWQVTDLDVAAPVLTDVFLAICETSVQARLAGSGSADPDQLAELFGRAAYRAVRAVPAPPAEVSGSQVGGNGGVSE</sequence>
<dbReference type="InterPro" id="IPR036271">
    <property type="entry name" value="Tet_transcr_reg_TetR-rel_C_sf"/>
</dbReference>
<name>A0A1X1RID7_MYCFA</name>
<dbReference type="Gene3D" id="1.10.357.10">
    <property type="entry name" value="Tetracycline Repressor, domain 2"/>
    <property type="match status" value="1"/>
</dbReference>
<dbReference type="InterPro" id="IPR009057">
    <property type="entry name" value="Homeodomain-like_sf"/>
</dbReference>
<feature type="domain" description="HTH tetR-type" evidence="3">
    <location>
        <begin position="14"/>
        <end position="74"/>
    </location>
</feature>
<dbReference type="STRING" id="1793.AWC04_05250"/>
<feature type="DNA-binding region" description="H-T-H motif" evidence="2">
    <location>
        <begin position="37"/>
        <end position="56"/>
    </location>
</feature>
<organism evidence="4 5">
    <name type="scientific">Mycolicibacterium fallax</name>
    <name type="common">Mycobacterium fallax</name>
    <dbReference type="NCBI Taxonomy" id="1793"/>
    <lineage>
        <taxon>Bacteria</taxon>
        <taxon>Bacillati</taxon>
        <taxon>Actinomycetota</taxon>
        <taxon>Actinomycetes</taxon>
        <taxon>Mycobacteriales</taxon>
        <taxon>Mycobacteriaceae</taxon>
        <taxon>Mycolicibacterium</taxon>
    </lineage>
</organism>
<evidence type="ECO:0000313" key="5">
    <source>
        <dbReference type="Proteomes" id="UP000193484"/>
    </source>
</evidence>
<keyword evidence="5" id="KW-1185">Reference proteome</keyword>
<accession>A0A1X1RID7</accession>
<dbReference type="InterPro" id="IPR001647">
    <property type="entry name" value="HTH_TetR"/>
</dbReference>
<proteinExistence type="predicted"/>
<evidence type="ECO:0000313" key="4">
    <source>
        <dbReference type="EMBL" id="ORV06843.1"/>
    </source>
</evidence>
<evidence type="ECO:0000256" key="2">
    <source>
        <dbReference type="PROSITE-ProRule" id="PRU00335"/>
    </source>
</evidence>
<dbReference type="PANTHER" id="PTHR30055:SF160">
    <property type="entry name" value="TRANSCRIPTIONAL REGULATORY PROTEIN (PROBABLY ASNC-FAMILY)-RELATED"/>
    <property type="match status" value="1"/>
</dbReference>
<dbReference type="SUPFAM" id="SSF48498">
    <property type="entry name" value="Tetracyclin repressor-like, C-terminal domain"/>
    <property type="match status" value="1"/>
</dbReference>
<dbReference type="RefSeq" id="WP_234810451.1">
    <property type="nucleotide sequence ID" value="NZ_AP022603.1"/>
</dbReference>
<dbReference type="SUPFAM" id="SSF46689">
    <property type="entry name" value="Homeodomain-like"/>
    <property type="match status" value="1"/>
</dbReference>
<dbReference type="AlphaFoldDB" id="A0A1X1RID7"/>
<dbReference type="EMBL" id="LQOJ01000020">
    <property type="protein sequence ID" value="ORV06843.1"/>
    <property type="molecule type" value="Genomic_DNA"/>
</dbReference>
<evidence type="ECO:0000259" key="3">
    <source>
        <dbReference type="PROSITE" id="PS50977"/>
    </source>
</evidence>
<dbReference type="GO" id="GO:0000976">
    <property type="term" value="F:transcription cis-regulatory region binding"/>
    <property type="evidence" value="ECO:0007669"/>
    <property type="project" value="TreeGrafter"/>
</dbReference>
<comment type="caution">
    <text evidence="4">The sequence shown here is derived from an EMBL/GenBank/DDBJ whole genome shotgun (WGS) entry which is preliminary data.</text>
</comment>
<reference evidence="4 5" key="1">
    <citation type="submission" date="2016-01" db="EMBL/GenBank/DDBJ databases">
        <title>The new phylogeny of the genus Mycobacterium.</title>
        <authorList>
            <person name="Tarcisio F."/>
            <person name="Conor M."/>
            <person name="Antonella G."/>
            <person name="Elisabetta G."/>
            <person name="Giulia F.S."/>
            <person name="Sara T."/>
            <person name="Anna F."/>
            <person name="Clotilde B."/>
            <person name="Roberto B."/>
            <person name="Veronica D.S."/>
            <person name="Fabio R."/>
            <person name="Monica P."/>
            <person name="Olivier J."/>
            <person name="Enrico T."/>
            <person name="Nicola S."/>
        </authorList>
    </citation>
    <scope>NUCLEOTIDE SEQUENCE [LARGE SCALE GENOMIC DNA]</scope>
    <source>
        <strain evidence="4 5">DSM 44179</strain>
    </source>
</reference>
<dbReference type="GO" id="GO:0003700">
    <property type="term" value="F:DNA-binding transcription factor activity"/>
    <property type="evidence" value="ECO:0007669"/>
    <property type="project" value="TreeGrafter"/>
</dbReference>
<gene>
    <name evidence="4" type="ORF">AWC04_05250</name>
</gene>
<dbReference type="Pfam" id="PF00440">
    <property type="entry name" value="TetR_N"/>
    <property type="match status" value="1"/>
</dbReference>
<dbReference type="PANTHER" id="PTHR30055">
    <property type="entry name" value="HTH-TYPE TRANSCRIPTIONAL REGULATOR RUTR"/>
    <property type="match status" value="1"/>
</dbReference>
<protein>
    <submittedName>
        <fullName evidence="4">Transcriptional regulator</fullName>
    </submittedName>
</protein>
<dbReference type="PROSITE" id="PS50977">
    <property type="entry name" value="HTH_TETR_2"/>
    <property type="match status" value="1"/>
</dbReference>